<dbReference type="PROSITE" id="PS50887">
    <property type="entry name" value="GGDEF"/>
    <property type="match status" value="1"/>
</dbReference>
<feature type="domain" description="PAS" evidence="2">
    <location>
        <begin position="241"/>
        <end position="268"/>
    </location>
</feature>
<keyword evidence="1" id="KW-0812">Transmembrane</keyword>
<dbReference type="InterPro" id="IPR001633">
    <property type="entry name" value="EAL_dom"/>
</dbReference>
<dbReference type="OrthoDB" id="9813903at2"/>
<keyword evidence="1" id="KW-0472">Membrane</keyword>
<reference evidence="6 7" key="1">
    <citation type="submission" date="2018-06" db="EMBL/GenBank/DDBJ databases">
        <title>OYT1 Genome Sequencing.</title>
        <authorList>
            <person name="Kato S."/>
            <person name="Itoh T."/>
            <person name="Ohkuma M."/>
        </authorList>
    </citation>
    <scope>NUCLEOTIDE SEQUENCE [LARGE SCALE GENOMIC DNA]</scope>
    <source>
        <strain evidence="6 7">OYT1</strain>
    </source>
</reference>
<protein>
    <submittedName>
        <fullName evidence="6">Cyclic di-GMP phosphodiesterase Gmr</fullName>
    </submittedName>
</protein>
<evidence type="ECO:0000313" key="7">
    <source>
        <dbReference type="Proteomes" id="UP000033070"/>
    </source>
</evidence>
<dbReference type="SMART" id="SM00052">
    <property type="entry name" value="EAL"/>
    <property type="match status" value="1"/>
</dbReference>
<dbReference type="SMART" id="SM00267">
    <property type="entry name" value="GGDEF"/>
    <property type="match status" value="1"/>
</dbReference>
<feature type="domain" description="PAC" evidence="3">
    <location>
        <begin position="935"/>
        <end position="987"/>
    </location>
</feature>
<dbReference type="InterPro" id="IPR052155">
    <property type="entry name" value="Biofilm_reg_signaling"/>
</dbReference>
<dbReference type="PANTHER" id="PTHR44757">
    <property type="entry name" value="DIGUANYLATE CYCLASE DGCP"/>
    <property type="match status" value="1"/>
</dbReference>
<dbReference type="SUPFAM" id="SSF141868">
    <property type="entry name" value="EAL domain-like"/>
    <property type="match status" value="1"/>
</dbReference>
<dbReference type="Proteomes" id="UP000033070">
    <property type="component" value="Chromosome"/>
</dbReference>
<dbReference type="CDD" id="cd01948">
    <property type="entry name" value="EAL"/>
    <property type="match status" value="1"/>
</dbReference>
<dbReference type="SUPFAM" id="SSF55073">
    <property type="entry name" value="Nucleotide cyclase"/>
    <property type="match status" value="1"/>
</dbReference>
<dbReference type="Pfam" id="PF00563">
    <property type="entry name" value="EAL"/>
    <property type="match status" value="1"/>
</dbReference>
<dbReference type="Pfam" id="PF08448">
    <property type="entry name" value="PAS_4"/>
    <property type="match status" value="2"/>
</dbReference>
<dbReference type="InterPro" id="IPR043128">
    <property type="entry name" value="Rev_trsase/Diguanyl_cyclase"/>
</dbReference>
<dbReference type="Gene3D" id="3.20.20.450">
    <property type="entry name" value="EAL domain"/>
    <property type="match status" value="1"/>
</dbReference>
<dbReference type="Pfam" id="PF00989">
    <property type="entry name" value="PAS"/>
    <property type="match status" value="1"/>
</dbReference>
<feature type="domain" description="EAL" evidence="4">
    <location>
        <begin position="1161"/>
        <end position="1415"/>
    </location>
</feature>
<dbReference type="InterPro" id="IPR013767">
    <property type="entry name" value="PAS_fold"/>
</dbReference>
<dbReference type="KEGG" id="fam:OYT1_ch2336"/>
<dbReference type="CDD" id="cd00130">
    <property type="entry name" value="PAS"/>
    <property type="match status" value="3"/>
</dbReference>
<feature type="transmembrane region" description="Helical" evidence="1">
    <location>
        <begin position="49"/>
        <end position="71"/>
    </location>
</feature>
<keyword evidence="1" id="KW-1133">Transmembrane helix</keyword>
<evidence type="ECO:0000313" key="6">
    <source>
        <dbReference type="EMBL" id="BBE51851.1"/>
    </source>
</evidence>
<feature type="domain" description="PAC" evidence="3">
    <location>
        <begin position="542"/>
        <end position="592"/>
    </location>
</feature>
<feature type="domain" description="PAS" evidence="2">
    <location>
        <begin position="469"/>
        <end position="540"/>
    </location>
</feature>
<dbReference type="Gene3D" id="3.30.450.20">
    <property type="entry name" value="PAS domain"/>
    <property type="match status" value="7"/>
</dbReference>
<dbReference type="Pfam" id="PF13426">
    <property type="entry name" value="PAS_9"/>
    <property type="match status" value="2"/>
</dbReference>
<dbReference type="Pfam" id="PF00990">
    <property type="entry name" value="GGDEF"/>
    <property type="match status" value="1"/>
</dbReference>
<dbReference type="InterPro" id="IPR000160">
    <property type="entry name" value="GGDEF_dom"/>
</dbReference>
<evidence type="ECO:0000259" key="5">
    <source>
        <dbReference type="PROSITE" id="PS50887"/>
    </source>
</evidence>
<feature type="domain" description="PAS" evidence="2">
    <location>
        <begin position="593"/>
        <end position="637"/>
    </location>
</feature>
<dbReference type="NCBIfam" id="TIGR00254">
    <property type="entry name" value="GGDEF"/>
    <property type="match status" value="1"/>
</dbReference>
<dbReference type="InterPro" id="IPR000700">
    <property type="entry name" value="PAS-assoc_C"/>
</dbReference>
<dbReference type="SUPFAM" id="SSF55785">
    <property type="entry name" value="PYP-like sensor domain (PAS domain)"/>
    <property type="match status" value="7"/>
</dbReference>
<feature type="domain" description="PAC" evidence="3">
    <location>
        <begin position="812"/>
        <end position="865"/>
    </location>
</feature>
<proteinExistence type="predicted"/>
<sequence>MTSKLILLMQRYRGWRVIAVTGIVILLAVELTASAVDYGINGVVHADTWVIALVVAGIVAPLSLGFLAEVLNEIAKAQQHSLEASVRRAETRLEMAIEAAQMVFWELDFVTGELRYNDAKEHWLGVDSLGEAHTIPSWMNNIHPDDQAPFMEHFQRALLPDNAGFDFEYRVKKIGGGWIWVQSRGNVVQRGANNEPLLAAGGSLDIDARKMAELALGDINDRLQNIFNDNPDLMLISRLSDGLITEVNDTFVKVSGYSKQEAIGNTTIGLGLWSDVNDRQRMTKALIDTGRCEGLESEFTTKDGIKIIGSLEAVTTHLRGVPHILCTVRDISARKRAEEQLQQSEALLRATLESTDEGILMVGEDGHILSANQRFLELWRVPKELASAGQDELLLAHVLDQLNDPDAFLSLVRQIYQNDNEARDTLTFKDGRTFTRFTRALNIGDKRGRIWCFKDISEQVKAQAELAAREEIYRAIVTHANEGVLLFDPTTQGFIEFNDAMCEGLGYSQAEFAQLSIPDIQAEHDGEQIRSNIRTILTTGSMAFETLHRHRDGSLRNVHVSSKTVHLHGRSFVVTIITDITERKRTQLALQASEEKLRIILDSVDAYIYLKDINGRYLFANRPVRELWGASMAEIVGFGDEKFFDEATAQTIRHNDSQVLLGGETISVEETNTVPATGLTATYLSTKLPLRSADGSIYALCGISTDITIRINAEVALRESEARAQGLANLLRLITDNVPDMIWAKDLENRYLFANKAICEQLLNASDTDEPIGKDDMFFALRERNRHPEDPQWHTFGELCQDSDMLTLQNGKPSQFDEYGNVQGKFLFLDVHKAPFVNDKGELVGVVGSARDVTAQKAVEEKLRLAALVLDNSSEAMLVTDADNRIVDVNPAFTTLTGYTSMEVMGKDPALLKSGKHQPDFYLDMWRQIEATGRWQGEVWNRRKNGDLYVEWLTINTIRHADGTVNRRVAMFSDITEKKRSEELIWMHANFDQLTQLPNRRMFHDRLVQDLKKANRAGLKLALMFLDLDRFKEVNDTLGHDIGDALLVEASKRIVACVRESDTVARLGGDEFTIILADLDDLSCIERIAEAVLLSLVQPFELGKNVAYISASIGITLYPDDAITLEDMLKNADQAMYVAKSSGRNRFSYFTSAMQESAQYRLLLLNDLRNALPEQQLQLFYQPIVELQTGRIHKAEALLRWFHPKRGLINPVDFIPLAEDSGLIFEIGDWVFAQAVQQTQAWLSRFGSDFQVTINKSPLQIQSKADRCDWQQQLRLSGLSGQNFIIEITEGLLLNTTPEVASELLAFRDAGIQVAIDDFGTGYSSLAYLKKLDIDYIKIDQSFISNLSSDSSDMALAEAIVVMAHKLGLKVVAEGVETSQQRDFLLNMGCDYAQGFFYSRPLPVSEFENMVARLEQHGE</sequence>
<dbReference type="RefSeq" id="WP_062626700.1">
    <property type="nucleotide sequence ID" value="NZ_AP018738.1"/>
</dbReference>
<dbReference type="SMART" id="SM00086">
    <property type="entry name" value="PAC"/>
    <property type="match status" value="5"/>
</dbReference>
<dbReference type="PROSITE" id="PS50112">
    <property type="entry name" value="PAS"/>
    <property type="match status" value="4"/>
</dbReference>
<dbReference type="InterPro" id="IPR001610">
    <property type="entry name" value="PAC"/>
</dbReference>
<keyword evidence="7" id="KW-1185">Reference proteome</keyword>
<dbReference type="PROSITE" id="PS50883">
    <property type="entry name" value="EAL"/>
    <property type="match status" value="1"/>
</dbReference>
<dbReference type="InterPro" id="IPR035919">
    <property type="entry name" value="EAL_sf"/>
</dbReference>
<accession>A0A2Z6GE08</accession>
<dbReference type="GO" id="GO:0003824">
    <property type="term" value="F:catalytic activity"/>
    <property type="evidence" value="ECO:0007669"/>
    <property type="project" value="UniProtKB-ARBA"/>
</dbReference>
<dbReference type="InterPro" id="IPR000014">
    <property type="entry name" value="PAS"/>
</dbReference>
<dbReference type="PANTHER" id="PTHR44757:SF2">
    <property type="entry name" value="BIOFILM ARCHITECTURE MAINTENANCE PROTEIN MBAA"/>
    <property type="match status" value="1"/>
</dbReference>
<dbReference type="FunFam" id="3.30.70.270:FF:000001">
    <property type="entry name" value="Diguanylate cyclase domain protein"/>
    <property type="match status" value="1"/>
</dbReference>
<feature type="domain" description="GGDEF" evidence="5">
    <location>
        <begin position="1019"/>
        <end position="1152"/>
    </location>
</feature>
<dbReference type="Pfam" id="PF13188">
    <property type="entry name" value="PAS_8"/>
    <property type="match status" value="1"/>
</dbReference>
<dbReference type="Pfam" id="PF08447">
    <property type="entry name" value="PAS_3"/>
    <property type="match status" value="1"/>
</dbReference>
<evidence type="ECO:0000259" key="3">
    <source>
        <dbReference type="PROSITE" id="PS50113"/>
    </source>
</evidence>
<dbReference type="GO" id="GO:0006355">
    <property type="term" value="P:regulation of DNA-templated transcription"/>
    <property type="evidence" value="ECO:0007669"/>
    <property type="project" value="InterPro"/>
</dbReference>
<dbReference type="InterPro" id="IPR035965">
    <property type="entry name" value="PAS-like_dom_sf"/>
</dbReference>
<dbReference type="InterPro" id="IPR013656">
    <property type="entry name" value="PAS_4"/>
</dbReference>
<name>A0A2Z6GE08_9PROT</name>
<dbReference type="STRING" id="1188319.OYT1_01524"/>
<dbReference type="PROSITE" id="PS50113">
    <property type="entry name" value="PAC"/>
    <property type="match status" value="4"/>
</dbReference>
<organism evidence="6 7">
    <name type="scientific">Ferriphaselus amnicola</name>
    <dbReference type="NCBI Taxonomy" id="1188319"/>
    <lineage>
        <taxon>Bacteria</taxon>
        <taxon>Pseudomonadati</taxon>
        <taxon>Pseudomonadota</taxon>
        <taxon>Betaproteobacteria</taxon>
        <taxon>Nitrosomonadales</taxon>
        <taxon>Gallionellaceae</taxon>
        <taxon>Ferriphaselus</taxon>
    </lineage>
</organism>
<feature type="domain" description="PAC" evidence="3">
    <location>
        <begin position="293"/>
        <end position="343"/>
    </location>
</feature>
<evidence type="ECO:0000259" key="2">
    <source>
        <dbReference type="PROSITE" id="PS50112"/>
    </source>
</evidence>
<dbReference type="CDD" id="cd01949">
    <property type="entry name" value="GGDEF"/>
    <property type="match status" value="1"/>
</dbReference>
<evidence type="ECO:0000259" key="4">
    <source>
        <dbReference type="PROSITE" id="PS50883"/>
    </source>
</evidence>
<dbReference type="NCBIfam" id="TIGR00229">
    <property type="entry name" value="sensory_box"/>
    <property type="match status" value="5"/>
</dbReference>
<dbReference type="InterPro" id="IPR013655">
    <property type="entry name" value="PAS_fold_3"/>
</dbReference>
<dbReference type="SMART" id="SM00091">
    <property type="entry name" value="PAS"/>
    <property type="match status" value="7"/>
</dbReference>
<dbReference type="InterPro" id="IPR029787">
    <property type="entry name" value="Nucleotide_cyclase"/>
</dbReference>
<feature type="domain" description="PAS" evidence="2">
    <location>
        <begin position="869"/>
        <end position="907"/>
    </location>
</feature>
<evidence type="ECO:0000256" key="1">
    <source>
        <dbReference type="SAM" id="Phobius"/>
    </source>
</evidence>
<dbReference type="EMBL" id="AP018738">
    <property type="protein sequence ID" value="BBE51851.1"/>
    <property type="molecule type" value="Genomic_DNA"/>
</dbReference>
<gene>
    <name evidence="6" type="ORF">OYT1_ch2336</name>
</gene>
<dbReference type="Gene3D" id="3.30.70.270">
    <property type="match status" value="1"/>
</dbReference>